<dbReference type="GeneID" id="94302271"/>
<reference evidence="1 2" key="1">
    <citation type="journal article" date="2014" name="PLoS Genet.">
        <title>The Genome of Spironucleus salmonicida Highlights a Fish Pathogen Adapted to Fluctuating Environments.</title>
        <authorList>
            <person name="Xu F."/>
            <person name="Jerlstrom-Hultqvist J."/>
            <person name="Einarsson E."/>
            <person name="Astvaldsson A."/>
            <person name="Svard S.G."/>
            <person name="Andersson J.O."/>
        </authorList>
    </citation>
    <scope>NUCLEOTIDE SEQUENCE [LARGE SCALE GENOMIC DNA]</scope>
    <source>
        <strain evidence="1 2">ATCC 50377</strain>
    </source>
</reference>
<keyword evidence="2" id="KW-1185">Reference proteome</keyword>
<evidence type="ECO:0000313" key="2">
    <source>
        <dbReference type="Proteomes" id="UP000018208"/>
    </source>
</evidence>
<accession>A0A9P8LLC9</accession>
<name>A0A9P8LLC9_9EUKA</name>
<comment type="caution">
    <text evidence="1">The sequence shown here is derived from an EMBL/GenBank/DDBJ whole genome shotgun (WGS) entry which is preliminary data.</text>
</comment>
<dbReference type="AlphaFoldDB" id="A0A9P8LLC9"/>
<gene>
    <name evidence="1" type="ORF">SS50377_28248</name>
</gene>
<dbReference type="EMBL" id="AUWU02000008">
    <property type="protein sequence ID" value="KAH0570273.1"/>
    <property type="molecule type" value="Genomic_DNA"/>
</dbReference>
<dbReference type="RefSeq" id="XP_067761046.1">
    <property type="nucleotide sequence ID" value="XM_067912024.1"/>
</dbReference>
<dbReference type="KEGG" id="ssao:94302271"/>
<organism evidence="1 2">
    <name type="scientific">Spironucleus salmonicida</name>
    <dbReference type="NCBI Taxonomy" id="348837"/>
    <lineage>
        <taxon>Eukaryota</taxon>
        <taxon>Metamonada</taxon>
        <taxon>Diplomonadida</taxon>
        <taxon>Hexamitidae</taxon>
        <taxon>Hexamitinae</taxon>
        <taxon>Spironucleus</taxon>
    </lineage>
</organism>
<proteinExistence type="predicted"/>
<protein>
    <submittedName>
        <fullName evidence="1">Uncharacterized protein</fullName>
    </submittedName>
</protein>
<sequence length="88" mass="9942">MLLTISVNAEGMINRIVSEIDALATKRCNKRSAQIENNENYKHSSKDYESDQNIENIAGAKVADPSYCVILLSKINSYNYESTKLRIE</sequence>
<evidence type="ECO:0000313" key="1">
    <source>
        <dbReference type="EMBL" id="KAH0570273.1"/>
    </source>
</evidence>
<dbReference type="Proteomes" id="UP000018208">
    <property type="component" value="Unassembled WGS sequence"/>
</dbReference>